<dbReference type="RefSeq" id="WP_229794102.1">
    <property type="nucleotide sequence ID" value="NZ_BMXA01000001.1"/>
</dbReference>
<accession>A0A918RIE7</accession>
<dbReference type="EMBL" id="BMXA01000001">
    <property type="protein sequence ID" value="GHA00119.1"/>
    <property type="molecule type" value="Genomic_DNA"/>
</dbReference>
<dbReference type="NCBIfam" id="NF041384">
    <property type="entry name" value="YHS_seleno_dom"/>
    <property type="match status" value="1"/>
</dbReference>
<keyword evidence="1" id="KW-0732">Signal</keyword>
<dbReference type="Proteomes" id="UP000614811">
    <property type="component" value="Unassembled WGS sequence"/>
</dbReference>
<feature type="chain" id="PRO_5037479275" description="YHS domain-containing protein" evidence="1">
    <location>
        <begin position="23"/>
        <end position="149"/>
    </location>
</feature>
<name>A0A918RIE7_9GAMM</name>
<sequence>MNSYLTRIFFVLSLCSAATASAVEPVYTSLFSNKAIKGYDTVAYFTQGKPVKGTESFQFKYMGAVWLFANADHLAMFEAAPEKYAPQYGGYCAYAVAHNQTASIKPELFTIHDGKLYLNYNDSINQQWSKNKADFIAQANQNWPALLKQ</sequence>
<feature type="domain" description="YHS" evidence="2">
    <location>
        <begin position="42"/>
        <end position="88"/>
    </location>
</feature>
<dbReference type="AlphaFoldDB" id="A0A918RIE7"/>
<gene>
    <name evidence="3" type="ORF">GCM10008090_05990</name>
</gene>
<evidence type="ECO:0000313" key="4">
    <source>
        <dbReference type="Proteomes" id="UP000614811"/>
    </source>
</evidence>
<reference evidence="3" key="1">
    <citation type="journal article" date="2014" name="Int. J. Syst. Evol. Microbiol.">
        <title>Complete genome sequence of Corynebacterium casei LMG S-19264T (=DSM 44701T), isolated from a smear-ripened cheese.</title>
        <authorList>
            <consortium name="US DOE Joint Genome Institute (JGI-PGF)"/>
            <person name="Walter F."/>
            <person name="Albersmeier A."/>
            <person name="Kalinowski J."/>
            <person name="Ruckert C."/>
        </authorList>
    </citation>
    <scope>NUCLEOTIDE SEQUENCE</scope>
    <source>
        <strain evidence="3">KCTC 12711</strain>
    </source>
</reference>
<comment type="caution">
    <text evidence="3">The sequence shown here is derived from an EMBL/GenBank/DDBJ whole genome shotgun (WGS) entry which is preliminary data.</text>
</comment>
<dbReference type="Pfam" id="PF04945">
    <property type="entry name" value="YHS"/>
    <property type="match status" value="1"/>
</dbReference>
<evidence type="ECO:0000256" key="1">
    <source>
        <dbReference type="SAM" id="SignalP"/>
    </source>
</evidence>
<proteinExistence type="predicted"/>
<organism evidence="3 4">
    <name type="scientific">Arenicella chitinivorans</name>
    <dbReference type="NCBI Taxonomy" id="1329800"/>
    <lineage>
        <taxon>Bacteria</taxon>
        <taxon>Pseudomonadati</taxon>
        <taxon>Pseudomonadota</taxon>
        <taxon>Gammaproteobacteria</taxon>
        <taxon>Arenicellales</taxon>
        <taxon>Arenicellaceae</taxon>
        <taxon>Arenicella</taxon>
    </lineage>
</organism>
<feature type="signal peptide" evidence="1">
    <location>
        <begin position="1"/>
        <end position="22"/>
    </location>
</feature>
<keyword evidence="4" id="KW-1185">Reference proteome</keyword>
<reference evidence="3" key="2">
    <citation type="submission" date="2020-09" db="EMBL/GenBank/DDBJ databases">
        <authorList>
            <person name="Sun Q."/>
            <person name="Kim S."/>
        </authorList>
    </citation>
    <scope>NUCLEOTIDE SEQUENCE</scope>
    <source>
        <strain evidence="3">KCTC 12711</strain>
    </source>
</reference>
<evidence type="ECO:0000313" key="3">
    <source>
        <dbReference type="EMBL" id="GHA00119.1"/>
    </source>
</evidence>
<dbReference type="InterPro" id="IPR007029">
    <property type="entry name" value="YHS_dom"/>
</dbReference>
<evidence type="ECO:0000259" key="2">
    <source>
        <dbReference type="Pfam" id="PF04945"/>
    </source>
</evidence>
<protein>
    <recommendedName>
        <fullName evidence="2">YHS domain-containing protein</fullName>
    </recommendedName>
</protein>